<organism evidence="3 4">
    <name type="scientific">Thioclava arctica</name>
    <dbReference type="NCBI Taxonomy" id="3238301"/>
    <lineage>
        <taxon>Bacteria</taxon>
        <taxon>Pseudomonadati</taxon>
        <taxon>Pseudomonadota</taxon>
        <taxon>Alphaproteobacteria</taxon>
        <taxon>Rhodobacterales</taxon>
        <taxon>Paracoccaceae</taxon>
        <taxon>Thioclava</taxon>
    </lineage>
</organism>
<dbReference type="PROSITE" id="PS50110">
    <property type="entry name" value="RESPONSE_REGULATORY"/>
    <property type="match status" value="1"/>
</dbReference>
<protein>
    <submittedName>
        <fullName evidence="3">Response regulator</fullName>
    </submittedName>
</protein>
<reference evidence="3 4" key="1">
    <citation type="journal article" date="2011" name="Int. J. Syst. Evol. Microbiol.">
        <title>Zhongshania antarctica gen. nov., sp. nov. and Zhongshania guokunii sp. nov., gammaproteobacteria respectively isolated from coastal attached (fast) ice and surface seawater of the Antarctic.</title>
        <authorList>
            <person name="Li H.J."/>
            <person name="Zhang X.Y."/>
            <person name="Chen C.X."/>
            <person name="Zhang Y.J."/>
            <person name="Gao Z.M."/>
            <person name="Yu Y."/>
            <person name="Chen X.L."/>
            <person name="Chen B."/>
            <person name="Zhang Y.Z."/>
        </authorList>
    </citation>
    <scope>NUCLEOTIDE SEQUENCE [LARGE SCALE GENOMIC DNA]</scope>
    <source>
        <strain evidence="3 4">15-R06ZXC-3</strain>
    </source>
</reference>
<dbReference type="RefSeq" id="WP_368392632.1">
    <property type="nucleotide sequence ID" value="NZ_JBFRYC010000011.1"/>
</dbReference>
<evidence type="ECO:0000259" key="2">
    <source>
        <dbReference type="PROSITE" id="PS50110"/>
    </source>
</evidence>
<name>A0ABV3TN35_9RHOB</name>
<sequence>MRIERKEYWLRGCKVLVAEDEMLIAYDIAYSIEEAGGEVVGPVATLAKARSLIATDQIDAAVLDMNLLDGNSEPLVKELRARHIPVLVNTAERLPLPFQTVLPEVLVFGKPTMPETLAQALGESLQSELRA</sequence>
<evidence type="ECO:0000256" key="1">
    <source>
        <dbReference type="PROSITE-ProRule" id="PRU00169"/>
    </source>
</evidence>
<feature type="domain" description="Response regulatory" evidence="2">
    <location>
        <begin position="14"/>
        <end position="125"/>
    </location>
</feature>
<dbReference type="SUPFAM" id="SSF52172">
    <property type="entry name" value="CheY-like"/>
    <property type="match status" value="1"/>
</dbReference>
<dbReference type="SMART" id="SM00448">
    <property type="entry name" value="REC"/>
    <property type="match status" value="1"/>
</dbReference>
<dbReference type="EMBL" id="JBFRYC010000011">
    <property type="protein sequence ID" value="MEX1663006.1"/>
    <property type="molecule type" value="Genomic_DNA"/>
</dbReference>
<keyword evidence="1" id="KW-0597">Phosphoprotein</keyword>
<proteinExistence type="predicted"/>
<evidence type="ECO:0000313" key="4">
    <source>
        <dbReference type="Proteomes" id="UP001557465"/>
    </source>
</evidence>
<accession>A0ABV3TN35</accession>
<keyword evidence="4" id="KW-1185">Reference proteome</keyword>
<gene>
    <name evidence="3" type="ORF">AB4874_15330</name>
</gene>
<dbReference type="InterPro" id="IPR001789">
    <property type="entry name" value="Sig_transdc_resp-reg_receiver"/>
</dbReference>
<dbReference type="InterPro" id="IPR011006">
    <property type="entry name" value="CheY-like_superfamily"/>
</dbReference>
<comment type="caution">
    <text evidence="3">The sequence shown here is derived from an EMBL/GenBank/DDBJ whole genome shotgun (WGS) entry which is preliminary data.</text>
</comment>
<evidence type="ECO:0000313" key="3">
    <source>
        <dbReference type="EMBL" id="MEX1663006.1"/>
    </source>
</evidence>
<dbReference type="Gene3D" id="3.40.50.2300">
    <property type="match status" value="1"/>
</dbReference>
<dbReference type="Proteomes" id="UP001557465">
    <property type="component" value="Unassembled WGS sequence"/>
</dbReference>
<feature type="modified residue" description="4-aspartylphosphate" evidence="1">
    <location>
        <position position="64"/>
    </location>
</feature>